<dbReference type="Proteomes" id="UP000054561">
    <property type="component" value="Unassembled WGS sequence"/>
</dbReference>
<keyword evidence="2" id="KW-1133">Transmembrane helix</keyword>
<accession>A0A0D9QKG2</accession>
<feature type="compositionally biased region" description="Basic and acidic residues" evidence="1">
    <location>
        <begin position="54"/>
        <end position="68"/>
    </location>
</feature>
<gene>
    <name evidence="3" type="ORF">AK88_02854</name>
</gene>
<evidence type="ECO:0000313" key="3">
    <source>
        <dbReference type="EMBL" id="KJP87550.1"/>
    </source>
</evidence>
<evidence type="ECO:0000313" key="4">
    <source>
        <dbReference type="Proteomes" id="UP000054561"/>
    </source>
</evidence>
<feature type="compositionally biased region" description="Basic and acidic residues" evidence="1">
    <location>
        <begin position="100"/>
        <end position="109"/>
    </location>
</feature>
<feature type="compositionally biased region" description="Low complexity" evidence="1">
    <location>
        <begin position="288"/>
        <end position="297"/>
    </location>
</feature>
<feature type="transmembrane region" description="Helical" evidence="2">
    <location>
        <begin position="218"/>
        <end position="238"/>
    </location>
</feature>
<keyword evidence="2" id="KW-0812">Transmembrane</keyword>
<feature type="region of interest" description="Disordered" evidence="1">
    <location>
        <begin position="177"/>
        <end position="211"/>
    </location>
</feature>
<evidence type="ECO:0000256" key="2">
    <source>
        <dbReference type="SAM" id="Phobius"/>
    </source>
</evidence>
<dbReference type="EMBL" id="KQ001673">
    <property type="protein sequence ID" value="KJP87550.1"/>
    <property type="molecule type" value="Genomic_DNA"/>
</dbReference>
<feature type="compositionally biased region" description="Polar residues" evidence="1">
    <location>
        <begin position="72"/>
        <end position="81"/>
    </location>
</feature>
<sequence>MRRLLTVELDMQAPKQTKVLAKPGKGTPKKTASAGKSVSSDPKVESEGLSTSPKNEEQGAKADKKSEEPSGNGETDVQTPEQSHKLPVNPSGDSCPETKVPTEKYESSDPKVPSEGSLAPSPQNKEHSKKKTEKPKEPQVNGETNKQTPEQSISPVSPIGAFFKNTALGKIFKEQNPAVESDGPLPASQNKEQGVKATKKPAGRSSTTKHISTTNKRWVGFGVSNSAFNTAVGCLYFVPVLKDLWIIIFISAASGSIVVVLLILLYLCIRGKKWSRKSNKKLTPRTPPKTNKNPNVPKKSEAHGKPTVPNKP</sequence>
<dbReference type="VEuPathDB" id="PlasmoDB:AK88_02854"/>
<organism evidence="3 4">
    <name type="scientific">Plasmodium fragile</name>
    <dbReference type="NCBI Taxonomy" id="5857"/>
    <lineage>
        <taxon>Eukaryota</taxon>
        <taxon>Sar</taxon>
        <taxon>Alveolata</taxon>
        <taxon>Apicomplexa</taxon>
        <taxon>Aconoidasida</taxon>
        <taxon>Haemosporida</taxon>
        <taxon>Plasmodiidae</taxon>
        <taxon>Plasmodium</taxon>
        <taxon>Plasmodium (Plasmodium)</taxon>
    </lineage>
</organism>
<evidence type="ECO:0000256" key="1">
    <source>
        <dbReference type="SAM" id="MobiDB-lite"/>
    </source>
</evidence>
<dbReference type="RefSeq" id="XP_012335900.1">
    <property type="nucleotide sequence ID" value="XM_012480477.1"/>
</dbReference>
<dbReference type="GeneID" id="24268168"/>
<proteinExistence type="predicted"/>
<feature type="region of interest" description="Disordered" evidence="1">
    <location>
        <begin position="277"/>
        <end position="312"/>
    </location>
</feature>
<dbReference type="AlphaFoldDB" id="A0A0D9QKG2"/>
<reference evidence="3 4" key="1">
    <citation type="submission" date="2014-03" db="EMBL/GenBank/DDBJ databases">
        <title>The Genome Sequence of Plasmodium fragile nilgiri.</title>
        <authorList>
            <consortium name="The Broad Institute Genomics Platform"/>
            <consortium name="The Broad Institute Genome Sequencing Center for Infectious Disease"/>
            <person name="Neafsey D."/>
            <person name="Duraisingh M."/>
            <person name="Young S.K."/>
            <person name="Zeng Q."/>
            <person name="Gargeya S."/>
            <person name="Abouelleil A."/>
            <person name="Alvarado L."/>
            <person name="Chapman S.B."/>
            <person name="Gainer-Dewar J."/>
            <person name="Goldberg J."/>
            <person name="Griggs A."/>
            <person name="Gujja S."/>
            <person name="Hansen M."/>
            <person name="Howarth C."/>
            <person name="Imamovic A."/>
            <person name="Larimer J."/>
            <person name="Pearson M."/>
            <person name="Poon T.W."/>
            <person name="Priest M."/>
            <person name="Roberts A."/>
            <person name="Saif S."/>
            <person name="Shea T."/>
            <person name="Sykes S."/>
            <person name="Wortman J."/>
            <person name="Nusbaum C."/>
            <person name="Birren B."/>
        </authorList>
    </citation>
    <scope>NUCLEOTIDE SEQUENCE [LARGE SCALE GENOMIC DNA]</scope>
    <source>
        <strain evidence="4">nilgiri</strain>
    </source>
</reference>
<keyword evidence="2" id="KW-0472">Membrane</keyword>
<name>A0A0D9QKG2_PLAFR</name>
<keyword evidence="4" id="KW-1185">Reference proteome</keyword>
<feature type="transmembrane region" description="Helical" evidence="2">
    <location>
        <begin position="244"/>
        <end position="269"/>
    </location>
</feature>
<feature type="compositionally biased region" description="Polar residues" evidence="1">
    <location>
        <begin position="141"/>
        <end position="155"/>
    </location>
</feature>
<protein>
    <submittedName>
        <fullName evidence="3">Uncharacterized protein</fullName>
    </submittedName>
</protein>
<feature type="region of interest" description="Disordered" evidence="1">
    <location>
        <begin position="1"/>
        <end position="158"/>
    </location>
</feature>